<accession>A0A2P5FKC6</accession>
<reference evidence="2" key="1">
    <citation type="submission" date="2016-06" db="EMBL/GenBank/DDBJ databases">
        <title>Parallel loss of symbiosis genes in relatives of nitrogen-fixing non-legume Parasponia.</title>
        <authorList>
            <person name="Van Velzen R."/>
            <person name="Holmer R."/>
            <person name="Bu F."/>
            <person name="Rutten L."/>
            <person name="Van Zeijl A."/>
            <person name="Liu W."/>
            <person name="Santuari L."/>
            <person name="Cao Q."/>
            <person name="Sharma T."/>
            <person name="Shen D."/>
            <person name="Roswanjaya Y."/>
            <person name="Wardhani T."/>
            <person name="Kalhor M.S."/>
            <person name="Jansen J."/>
            <person name="Van den Hoogen J."/>
            <person name="Gungor B."/>
            <person name="Hartog M."/>
            <person name="Hontelez J."/>
            <person name="Verver J."/>
            <person name="Yang W.-C."/>
            <person name="Schijlen E."/>
            <person name="Repin R."/>
            <person name="Schilthuizen M."/>
            <person name="Schranz E."/>
            <person name="Heidstra R."/>
            <person name="Miyata K."/>
            <person name="Fedorova E."/>
            <person name="Kohlen W."/>
            <person name="Bisseling T."/>
            <person name="Smit S."/>
            <person name="Geurts R."/>
        </authorList>
    </citation>
    <scope>NUCLEOTIDE SEQUENCE [LARGE SCALE GENOMIC DNA]</scope>
    <source>
        <strain evidence="2">cv. RG33-2</strain>
    </source>
</reference>
<gene>
    <name evidence="1" type="ORF">TorRG33x02_058300</name>
</gene>
<dbReference type="AlphaFoldDB" id="A0A2P5FKC6"/>
<evidence type="ECO:0000313" key="1">
    <source>
        <dbReference type="EMBL" id="PON98255.1"/>
    </source>
</evidence>
<name>A0A2P5FKC6_TREOI</name>
<dbReference type="InParanoid" id="A0A2P5FKC6"/>
<proteinExistence type="predicted"/>
<organism evidence="1 2">
    <name type="scientific">Trema orientale</name>
    <name type="common">Charcoal tree</name>
    <name type="synonym">Celtis orientalis</name>
    <dbReference type="NCBI Taxonomy" id="63057"/>
    <lineage>
        <taxon>Eukaryota</taxon>
        <taxon>Viridiplantae</taxon>
        <taxon>Streptophyta</taxon>
        <taxon>Embryophyta</taxon>
        <taxon>Tracheophyta</taxon>
        <taxon>Spermatophyta</taxon>
        <taxon>Magnoliopsida</taxon>
        <taxon>eudicotyledons</taxon>
        <taxon>Gunneridae</taxon>
        <taxon>Pentapetalae</taxon>
        <taxon>rosids</taxon>
        <taxon>fabids</taxon>
        <taxon>Rosales</taxon>
        <taxon>Cannabaceae</taxon>
        <taxon>Trema</taxon>
    </lineage>
</organism>
<protein>
    <submittedName>
        <fullName evidence="1">Uncharacterized protein</fullName>
    </submittedName>
</protein>
<sequence>MKIEMCLGGGVIWNDEDKGMLAAVLGTRAFNYSILSYITNERNWDHHRHQWLEREIDQRSESISERRSHASEWVARRSVLEINSPEMVATGDSKIFQKLWQPVIHDPPSGSNFDYLTRKNRYALLKKL</sequence>
<keyword evidence="2" id="KW-1185">Reference proteome</keyword>
<dbReference type="EMBL" id="JXTC01000025">
    <property type="protein sequence ID" value="PON98255.1"/>
    <property type="molecule type" value="Genomic_DNA"/>
</dbReference>
<evidence type="ECO:0000313" key="2">
    <source>
        <dbReference type="Proteomes" id="UP000237000"/>
    </source>
</evidence>
<comment type="caution">
    <text evidence="1">The sequence shown here is derived from an EMBL/GenBank/DDBJ whole genome shotgun (WGS) entry which is preliminary data.</text>
</comment>
<dbReference type="Proteomes" id="UP000237000">
    <property type="component" value="Unassembled WGS sequence"/>
</dbReference>
<dbReference type="OrthoDB" id="10603176at2759"/>